<dbReference type="InParanoid" id="A0A1X7V7C1"/>
<accession>A0A1X7V7C1</accession>
<evidence type="ECO:0000313" key="1">
    <source>
        <dbReference type="EnsemblMetazoa" id="Aqu2.1.35896_001"/>
    </source>
</evidence>
<proteinExistence type="predicted"/>
<sequence>MNIQGSQQHGKKNYGKKVFNKKLKIREWTLVQLPQKESGKQRKVLKPWHGPYRITHKTETGVTVVHIYFPETGSTQVHMSMVSPLNGSWDCIGMGQMVISRKDT</sequence>
<reference evidence="1" key="1">
    <citation type="submission" date="2017-05" db="UniProtKB">
        <authorList>
            <consortium name="EnsemblMetazoa"/>
        </authorList>
    </citation>
    <scope>IDENTIFICATION</scope>
</reference>
<name>A0A1X7V7C1_AMPQE</name>
<dbReference type="EnsemblMetazoa" id="Aqu2.1.35896_001">
    <property type="protein sequence ID" value="Aqu2.1.35896_001"/>
    <property type="gene ID" value="Aqu2.1.35896"/>
</dbReference>
<protein>
    <submittedName>
        <fullName evidence="1">Uncharacterized protein</fullName>
    </submittedName>
</protein>
<dbReference type="AlphaFoldDB" id="A0A1X7V7C1"/>
<organism evidence="1">
    <name type="scientific">Amphimedon queenslandica</name>
    <name type="common">Sponge</name>
    <dbReference type="NCBI Taxonomy" id="400682"/>
    <lineage>
        <taxon>Eukaryota</taxon>
        <taxon>Metazoa</taxon>
        <taxon>Porifera</taxon>
        <taxon>Demospongiae</taxon>
        <taxon>Heteroscleromorpha</taxon>
        <taxon>Haplosclerida</taxon>
        <taxon>Niphatidae</taxon>
        <taxon>Amphimedon</taxon>
    </lineage>
</organism>